<evidence type="ECO:0000259" key="14">
    <source>
        <dbReference type="Pfam" id="PF00149"/>
    </source>
</evidence>
<evidence type="ECO:0000256" key="11">
    <source>
        <dbReference type="ARBA" id="ARBA00023180"/>
    </source>
</evidence>
<proteinExistence type="inferred from homology"/>
<dbReference type="GO" id="GO:0004309">
    <property type="term" value="F:exopolyphosphatase activity"/>
    <property type="evidence" value="ECO:0007669"/>
    <property type="project" value="TreeGrafter"/>
</dbReference>
<evidence type="ECO:0000256" key="10">
    <source>
        <dbReference type="ARBA" id="ARBA00023136"/>
    </source>
</evidence>
<keyword evidence="10" id="KW-0472">Membrane</keyword>
<dbReference type="InterPro" id="IPR012358">
    <property type="entry name" value="EndopolyPtase_N1"/>
</dbReference>
<feature type="compositionally biased region" description="Basic residues" evidence="12">
    <location>
        <begin position="390"/>
        <end position="407"/>
    </location>
</feature>
<dbReference type="InterPro" id="IPR004843">
    <property type="entry name" value="Calcineurin-like_PHP"/>
</dbReference>
<dbReference type="EC" id="3.6.1.10" evidence="3"/>
<dbReference type="EMBL" id="WTXG01000002">
    <property type="protein sequence ID" value="KAI0307327.1"/>
    <property type="molecule type" value="Genomic_DNA"/>
</dbReference>
<dbReference type="SUPFAM" id="SSF56300">
    <property type="entry name" value="Metallo-dependent phosphatases"/>
    <property type="match status" value="1"/>
</dbReference>
<evidence type="ECO:0000256" key="6">
    <source>
        <dbReference type="ARBA" id="ARBA00022692"/>
    </source>
</evidence>
<comment type="caution">
    <text evidence="15">The sequence shown here is derived from an EMBL/GenBank/DDBJ whole genome shotgun (WGS) entry which is preliminary data.</text>
</comment>
<dbReference type="InterPro" id="IPR041805">
    <property type="entry name" value="ASMase/PPN1_MPP"/>
</dbReference>
<evidence type="ECO:0000256" key="9">
    <source>
        <dbReference type="ARBA" id="ARBA00022989"/>
    </source>
</evidence>
<dbReference type="InterPro" id="IPR029052">
    <property type="entry name" value="Metallo-depent_PP-like"/>
</dbReference>
<dbReference type="GO" id="GO:0000324">
    <property type="term" value="C:fungal-type vacuole"/>
    <property type="evidence" value="ECO:0007669"/>
    <property type="project" value="TreeGrafter"/>
</dbReference>
<evidence type="ECO:0000313" key="15">
    <source>
        <dbReference type="EMBL" id="KAI0307327.1"/>
    </source>
</evidence>
<reference evidence="15" key="1">
    <citation type="journal article" date="2022" name="New Phytol.">
        <title>Evolutionary transition to the ectomycorrhizal habit in the genomes of a hyperdiverse lineage of mushroom-forming fungi.</title>
        <authorList>
            <person name="Looney B."/>
            <person name="Miyauchi S."/>
            <person name="Morin E."/>
            <person name="Drula E."/>
            <person name="Courty P.E."/>
            <person name="Kohler A."/>
            <person name="Kuo A."/>
            <person name="LaButti K."/>
            <person name="Pangilinan J."/>
            <person name="Lipzen A."/>
            <person name="Riley R."/>
            <person name="Andreopoulos W."/>
            <person name="He G."/>
            <person name="Johnson J."/>
            <person name="Nolan M."/>
            <person name="Tritt A."/>
            <person name="Barry K.W."/>
            <person name="Grigoriev I.V."/>
            <person name="Nagy L.G."/>
            <person name="Hibbett D."/>
            <person name="Henrissat B."/>
            <person name="Matheny P.B."/>
            <person name="Labbe J."/>
            <person name="Martin F.M."/>
        </authorList>
    </citation>
    <scope>NUCLEOTIDE SEQUENCE</scope>
    <source>
        <strain evidence="15">BPL690</strain>
    </source>
</reference>
<keyword evidence="8" id="KW-0735">Signal-anchor</keyword>
<name>A0AAD4MDV6_9AGAM</name>
<evidence type="ECO:0000256" key="2">
    <source>
        <dbReference type="ARBA" id="ARBA00010399"/>
    </source>
</evidence>
<evidence type="ECO:0000313" key="16">
    <source>
        <dbReference type="Proteomes" id="UP001203297"/>
    </source>
</evidence>
<keyword evidence="16" id="KW-1185">Reference proteome</keyword>
<dbReference type="PANTHER" id="PTHR10340">
    <property type="entry name" value="SPHINGOMYELIN PHOSPHODIESTERASE"/>
    <property type="match status" value="1"/>
</dbReference>
<evidence type="ECO:0000256" key="8">
    <source>
        <dbReference type="ARBA" id="ARBA00022968"/>
    </source>
</evidence>
<dbReference type="GO" id="GO:0008081">
    <property type="term" value="F:phosphoric diester hydrolase activity"/>
    <property type="evidence" value="ECO:0007669"/>
    <property type="project" value="TreeGrafter"/>
</dbReference>
<comment type="similarity">
    <text evidence="2">Belongs to the endopolyphosphatase PPN1 family.</text>
</comment>
<gene>
    <name evidence="15" type="ORF">B0F90DRAFT_1687354</name>
</gene>
<evidence type="ECO:0000256" key="13">
    <source>
        <dbReference type="SAM" id="SignalP"/>
    </source>
</evidence>
<accession>A0AAD4MDV6</accession>
<evidence type="ECO:0000256" key="3">
    <source>
        <dbReference type="ARBA" id="ARBA00012459"/>
    </source>
</evidence>
<keyword evidence="5" id="KW-0926">Vacuole</keyword>
<evidence type="ECO:0000256" key="1">
    <source>
        <dbReference type="ARBA" id="ARBA00004576"/>
    </source>
</evidence>
<dbReference type="GO" id="GO:0006798">
    <property type="term" value="P:polyphosphate catabolic process"/>
    <property type="evidence" value="ECO:0007669"/>
    <property type="project" value="TreeGrafter"/>
</dbReference>
<dbReference type="AlphaFoldDB" id="A0AAD4MDV6"/>
<dbReference type="PIRSF" id="PIRSF027093">
    <property type="entry name" value="EndopolyPtase_N1"/>
    <property type="match status" value="1"/>
</dbReference>
<keyword evidence="6" id="KW-0812">Transmembrane</keyword>
<evidence type="ECO:0000256" key="12">
    <source>
        <dbReference type="SAM" id="MobiDB-lite"/>
    </source>
</evidence>
<keyword evidence="9" id="KW-1133">Transmembrane helix</keyword>
<dbReference type="Pfam" id="PF00149">
    <property type="entry name" value="Metallophos"/>
    <property type="match status" value="1"/>
</dbReference>
<dbReference type="GO" id="GO:0000298">
    <property type="term" value="F:endopolyphosphatase activity"/>
    <property type="evidence" value="ECO:0007669"/>
    <property type="project" value="UniProtKB-EC"/>
</dbReference>
<organism evidence="15 16">
    <name type="scientific">Multifurca ochricompacta</name>
    <dbReference type="NCBI Taxonomy" id="376703"/>
    <lineage>
        <taxon>Eukaryota</taxon>
        <taxon>Fungi</taxon>
        <taxon>Dikarya</taxon>
        <taxon>Basidiomycota</taxon>
        <taxon>Agaricomycotina</taxon>
        <taxon>Agaricomycetes</taxon>
        <taxon>Russulales</taxon>
        <taxon>Russulaceae</taxon>
        <taxon>Multifurca</taxon>
    </lineage>
</organism>
<dbReference type="PANTHER" id="PTHR10340:SF55">
    <property type="entry name" value="ENDOPOLYPHOSPHATASE"/>
    <property type="match status" value="1"/>
</dbReference>
<keyword evidence="11" id="KW-0325">Glycoprotein</keyword>
<feature type="chain" id="PRO_5042135039" description="Endopolyphosphatase" evidence="13">
    <location>
        <begin position="20"/>
        <end position="560"/>
    </location>
</feature>
<sequence>MFFSSTLTILLSWLAQVISRPIQEPLSIQPLRPKLHGRFLHITDIHPDPYYVADASESSACHRKKPRKERWRSGYYGTPFSECDSPLQLTNLTLNFLDKNWASEIDFVIWTGDNARHDNDRKIPRTLKEIYDLNSALAVEMENIFLKKGVPVVPSLGNNDIWPHNILAAGPNDIINRFSSIWSAFVPFSSYQVFRRGAYYSVEVIPDEVAIISLNTMYLYDSNKAVGGCEFREPEDPGNLQFDWLEVQLKTFRQRGMQVWITGHVPPSPGNYFPECYVRYVELSLRFQDTILGHLYGHMNNDHFFLLEAGDLQFPSVSDLAPADSVASQAHDGLYDTLVNDFGDLPKKGKTDHDNYGVVNVAPSVVPNPYLPSFRIYTYNITHARDGAITKRKKKPSKRKHGHRRGGGNKEELCKKKKYEDSWRCKLDEPWHSDPRAPSRVNTLWSPLGYAQYYLPEERLMNRTKQPKFKLEYLTYRLEALHPSGDNIEGRGEFNYPIPLKQLPKSIREGNVTSSKFVPYRMDDLTIPSWVGLARLLGDPLKAKLRRRFKQYMYMGDDDS</sequence>
<protein>
    <recommendedName>
        <fullName evidence="4">Endopolyphosphatase</fullName>
        <ecNumber evidence="3">3.6.1.10</ecNumber>
    </recommendedName>
</protein>
<feature type="domain" description="Calcineurin-like phosphoesterase" evidence="14">
    <location>
        <begin position="38"/>
        <end position="268"/>
    </location>
</feature>
<evidence type="ECO:0000256" key="7">
    <source>
        <dbReference type="ARBA" id="ARBA00022801"/>
    </source>
</evidence>
<evidence type="ECO:0000256" key="5">
    <source>
        <dbReference type="ARBA" id="ARBA00022554"/>
    </source>
</evidence>
<keyword evidence="7" id="KW-0378">Hydrolase</keyword>
<feature type="signal peptide" evidence="13">
    <location>
        <begin position="1"/>
        <end position="19"/>
    </location>
</feature>
<keyword evidence="13" id="KW-0732">Signal</keyword>
<dbReference type="GO" id="GO:0005615">
    <property type="term" value="C:extracellular space"/>
    <property type="evidence" value="ECO:0007669"/>
    <property type="project" value="TreeGrafter"/>
</dbReference>
<dbReference type="Proteomes" id="UP001203297">
    <property type="component" value="Unassembled WGS sequence"/>
</dbReference>
<comment type="subcellular location">
    <subcellularLocation>
        <location evidence="1">Vacuole membrane</location>
        <topology evidence="1">Single-pass type II membrane protein</topology>
    </subcellularLocation>
</comment>
<dbReference type="GO" id="GO:0005774">
    <property type="term" value="C:vacuolar membrane"/>
    <property type="evidence" value="ECO:0007669"/>
    <property type="project" value="UniProtKB-SubCell"/>
</dbReference>
<feature type="region of interest" description="Disordered" evidence="12">
    <location>
        <begin position="389"/>
        <end position="413"/>
    </location>
</feature>
<dbReference type="CDD" id="cd00842">
    <property type="entry name" value="MPP_ASMase"/>
    <property type="match status" value="1"/>
</dbReference>
<dbReference type="Gene3D" id="3.60.21.10">
    <property type="match status" value="1"/>
</dbReference>
<evidence type="ECO:0000256" key="4">
    <source>
        <dbReference type="ARBA" id="ARBA00014458"/>
    </source>
</evidence>